<organism evidence="1 2">
    <name type="scientific">Brachionus plicatilis</name>
    <name type="common">Marine rotifer</name>
    <name type="synonym">Brachionus muelleri</name>
    <dbReference type="NCBI Taxonomy" id="10195"/>
    <lineage>
        <taxon>Eukaryota</taxon>
        <taxon>Metazoa</taxon>
        <taxon>Spiralia</taxon>
        <taxon>Gnathifera</taxon>
        <taxon>Rotifera</taxon>
        <taxon>Eurotatoria</taxon>
        <taxon>Monogononta</taxon>
        <taxon>Pseudotrocha</taxon>
        <taxon>Ploima</taxon>
        <taxon>Brachionidae</taxon>
        <taxon>Brachionus</taxon>
    </lineage>
</organism>
<keyword evidence="2" id="KW-1185">Reference proteome</keyword>
<evidence type="ECO:0000313" key="1">
    <source>
        <dbReference type="EMBL" id="RNA12120.1"/>
    </source>
</evidence>
<name>A0A3M7QLC9_BRAPC</name>
<sequence length="96" mass="11172">MDAKFTLFYSFRLKQKIESKKRSRQVEIAIKLISSIDIFGLNFCPLDAIKNLATMISKANQLITKNLDKLTCEINLHPFLDFASKFRFTIEQKLDI</sequence>
<gene>
    <name evidence="1" type="ORF">BpHYR1_033962</name>
</gene>
<dbReference type="EMBL" id="REGN01005764">
    <property type="protein sequence ID" value="RNA12120.1"/>
    <property type="molecule type" value="Genomic_DNA"/>
</dbReference>
<proteinExistence type="predicted"/>
<dbReference type="Proteomes" id="UP000276133">
    <property type="component" value="Unassembled WGS sequence"/>
</dbReference>
<dbReference type="AlphaFoldDB" id="A0A3M7QLC9"/>
<protein>
    <submittedName>
        <fullName evidence="1">Uncharacterized protein</fullName>
    </submittedName>
</protein>
<evidence type="ECO:0000313" key="2">
    <source>
        <dbReference type="Proteomes" id="UP000276133"/>
    </source>
</evidence>
<comment type="caution">
    <text evidence="1">The sequence shown here is derived from an EMBL/GenBank/DDBJ whole genome shotgun (WGS) entry which is preliminary data.</text>
</comment>
<accession>A0A3M7QLC9</accession>
<reference evidence="1 2" key="1">
    <citation type="journal article" date="2018" name="Sci. Rep.">
        <title>Genomic signatures of local adaptation to the degree of environmental predictability in rotifers.</title>
        <authorList>
            <person name="Franch-Gras L."/>
            <person name="Hahn C."/>
            <person name="Garcia-Roger E.M."/>
            <person name="Carmona M.J."/>
            <person name="Serra M."/>
            <person name="Gomez A."/>
        </authorList>
    </citation>
    <scope>NUCLEOTIDE SEQUENCE [LARGE SCALE GENOMIC DNA]</scope>
    <source>
        <strain evidence="1">HYR1</strain>
    </source>
</reference>